<keyword evidence="3" id="KW-1185">Reference proteome</keyword>
<proteinExistence type="predicted"/>
<feature type="transmembrane region" description="Helical" evidence="1">
    <location>
        <begin position="63"/>
        <end position="82"/>
    </location>
</feature>
<dbReference type="Proteomes" id="UP000198736">
    <property type="component" value="Unassembled WGS sequence"/>
</dbReference>
<dbReference type="Pfam" id="PF19447">
    <property type="entry name" value="DUF5985"/>
    <property type="match status" value="1"/>
</dbReference>
<dbReference type="AlphaFoldDB" id="A0A0S4LQZ8"/>
<protein>
    <submittedName>
        <fullName evidence="2">Uncharacterized protein</fullName>
    </submittedName>
</protein>
<reference evidence="3" key="1">
    <citation type="submission" date="2015-10" db="EMBL/GenBank/DDBJ databases">
        <authorList>
            <person name="Luecker S."/>
            <person name="Luecker S."/>
        </authorList>
    </citation>
    <scope>NUCLEOTIDE SEQUENCE [LARGE SCALE GENOMIC DNA]</scope>
</reference>
<evidence type="ECO:0000256" key="1">
    <source>
        <dbReference type="SAM" id="Phobius"/>
    </source>
</evidence>
<dbReference type="EMBL" id="CZPZ01000033">
    <property type="protein sequence ID" value="CUS39133.1"/>
    <property type="molecule type" value="Genomic_DNA"/>
</dbReference>
<dbReference type="InterPro" id="IPR046027">
    <property type="entry name" value="DUF5985"/>
</dbReference>
<dbReference type="OrthoDB" id="5295794at2"/>
<keyword evidence="1" id="KW-0472">Membrane</keyword>
<keyword evidence="1" id="KW-0812">Transmembrane</keyword>
<dbReference type="RefSeq" id="WP_090901312.1">
    <property type="nucleotide sequence ID" value="NZ_CZPZ01000033.1"/>
</dbReference>
<keyword evidence="1" id="KW-1133">Transmembrane helix</keyword>
<evidence type="ECO:0000313" key="3">
    <source>
        <dbReference type="Proteomes" id="UP000198736"/>
    </source>
</evidence>
<organism evidence="2 3">
    <name type="scientific">Candidatus Nitrospira nitrificans</name>
    <dbReference type="NCBI Taxonomy" id="1742973"/>
    <lineage>
        <taxon>Bacteria</taxon>
        <taxon>Pseudomonadati</taxon>
        <taxon>Nitrospirota</taxon>
        <taxon>Nitrospiria</taxon>
        <taxon>Nitrospirales</taxon>
        <taxon>Nitrospiraceae</taxon>
        <taxon>Nitrospira</taxon>
    </lineage>
</organism>
<accession>A0A0S4LQZ8</accession>
<name>A0A0S4LQZ8_9BACT</name>
<evidence type="ECO:0000313" key="2">
    <source>
        <dbReference type="EMBL" id="CUS39133.1"/>
    </source>
</evidence>
<gene>
    <name evidence="2" type="ORF">COMA2_60170</name>
</gene>
<sequence length="85" mass="9587">MATLIYSLCTLTAVLCAWLLLHAYGGSGNRLLFWSGLFFAIVAGNNMFLMVDKLVFPFVDLTVYRYTVTLVAHGIFLFGLIFERE</sequence>
<feature type="transmembrane region" description="Helical" evidence="1">
    <location>
        <begin position="33"/>
        <end position="51"/>
    </location>
</feature>
<dbReference type="STRING" id="1742973.COMA2_60170"/>